<accession>A0A9X3IVJ0</accession>
<evidence type="ECO:0000313" key="2">
    <source>
        <dbReference type="EMBL" id="MCY1004945.1"/>
    </source>
</evidence>
<gene>
    <name evidence="2" type="ORF">OV079_05040</name>
</gene>
<keyword evidence="3" id="KW-1185">Reference proteome</keyword>
<comment type="caution">
    <text evidence="2">The sequence shown here is derived from an EMBL/GenBank/DDBJ whole genome shotgun (WGS) entry which is preliminary data.</text>
</comment>
<dbReference type="AlphaFoldDB" id="A0A9X3IVJ0"/>
<feature type="compositionally biased region" description="Low complexity" evidence="1">
    <location>
        <begin position="39"/>
        <end position="62"/>
    </location>
</feature>
<dbReference type="PROSITE" id="PS51257">
    <property type="entry name" value="PROKAR_LIPOPROTEIN"/>
    <property type="match status" value="1"/>
</dbReference>
<sequence length="328" mass="33058">MMRGIGTLSLVTLVACAGGEGSESRGGSATESTVGAVTATDVTGTATDAPTGTESVGGTTTTEGGGTDSATMGTTAVVPTTTEAITTEAPTGTASSTTGEPCEPVQCSADLKGLECEGQLVSLCEEDSYCIEGACTPLEPCEAAALLQGSEGCEFWAVKTQTTKTGGCFAAFVANTWDEPVHIEVEYDGQSLDVAGFTRIPEGQGENIDYAPYDPVAGLPVGQVALVFLSRGPGDNPACPAPAGVAMETEVAGTGRGKGFRISTDRPVAAYQMLPYGGGSVAITSATLMLPTSVWDTNYVVVNAYAQSVAVPAARPCGPSSPVKTAPR</sequence>
<reference evidence="2" key="1">
    <citation type="submission" date="2022-11" db="EMBL/GenBank/DDBJ databases">
        <title>Minimal conservation of predation-associated metabolite biosynthetic gene clusters underscores biosynthetic potential of Myxococcota including descriptions for ten novel species: Archangium lansinium sp. nov., Myxococcus landrumus sp. nov., Nannocystis bai.</title>
        <authorList>
            <person name="Ahearne A."/>
            <person name="Stevens C."/>
            <person name="Phillips K."/>
        </authorList>
    </citation>
    <scope>NUCLEOTIDE SEQUENCE</scope>
    <source>
        <strain evidence="2">Na p29</strain>
    </source>
</reference>
<evidence type="ECO:0008006" key="4">
    <source>
        <dbReference type="Google" id="ProtNLM"/>
    </source>
</evidence>
<evidence type="ECO:0000256" key="1">
    <source>
        <dbReference type="SAM" id="MobiDB-lite"/>
    </source>
</evidence>
<organism evidence="2 3">
    <name type="scientific">Nannocystis pusilla</name>
    <dbReference type="NCBI Taxonomy" id="889268"/>
    <lineage>
        <taxon>Bacteria</taxon>
        <taxon>Pseudomonadati</taxon>
        <taxon>Myxococcota</taxon>
        <taxon>Polyangia</taxon>
        <taxon>Nannocystales</taxon>
        <taxon>Nannocystaceae</taxon>
        <taxon>Nannocystis</taxon>
    </lineage>
</organism>
<protein>
    <recommendedName>
        <fullName evidence="4">IgGFc-binding protein N-terminal domain-containing protein</fullName>
    </recommendedName>
</protein>
<proteinExistence type="predicted"/>
<dbReference type="EMBL" id="JAPNKE010000002">
    <property type="protein sequence ID" value="MCY1004945.1"/>
    <property type="molecule type" value="Genomic_DNA"/>
</dbReference>
<name>A0A9X3IVJ0_9BACT</name>
<dbReference type="Proteomes" id="UP001150924">
    <property type="component" value="Unassembled WGS sequence"/>
</dbReference>
<feature type="compositionally biased region" description="Low complexity" evidence="1">
    <location>
        <begin position="70"/>
        <end position="94"/>
    </location>
</feature>
<feature type="region of interest" description="Disordered" evidence="1">
    <location>
        <begin position="39"/>
        <end position="102"/>
    </location>
</feature>
<dbReference type="RefSeq" id="WP_267766559.1">
    <property type="nucleotide sequence ID" value="NZ_JAPNKE010000002.1"/>
</dbReference>
<evidence type="ECO:0000313" key="3">
    <source>
        <dbReference type="Proteomes" id="UP001150924"/>
    </source>
</evidence>